<name>A0A1H3EKW1_9EURY</name>
<keyword evidence="1" id="KW-0472">Membrane</keyword>
<evidence type="ECO:0000256" key="1">
    <source>
        <dbReference type="SAM" id="Phobius"/>
    </source>
</evidence>
<evidence type="ECO:0000313" key="3">
    <source>
        <dbReference type="Proteomes" id="UP000199079"/>
    </source>
</evidence>
<protein>
    <recommendedName>
        <fullName evidence="4">Phospholipase_D-nuclease N-terminal</fullName>
    </recommendedName>
</protein>
<proteinExistence type="predicted"/>
<evidence type="ECO:0000313" key="2">
    <source>
        <dbReference type="EMBL" id="SDX78589.1"/>
    </source>
</evidence>
<organism evidence="2 3">
    <name type="scientific">Halopenitus persicus</name>
    <dbReference type="NCBI Taxonomy" id="1048396"/>
    <lineage>
        <taxon>Archaea</taxon>
        <taxon>Methanobacteriati</taxon>
        <taxon>Methanobacteriota</taxon>
        <taxon>Stenosarchaea group</taxon>
        <taxon>Halobacteria</taxon>
        <taxon>Halobacteriales</taxon>
        <taxon>Haloferacaceae</taxon>
        <taxon>Halopenitus</taxon>
    </lineage>
</organism>
<accession>A0A1H3EKW1</accession>
<feature type="transmembrane region" description="Helical" evidence="1">
    <location>
        <begin position="56"/>
        <end position="76"/>
    </location>
</feature>
<dbReference type="AlphaFoldDB" id="A0A1H3EKW1"/>
<keyword evidence="1" id="KW-0812">Transmembrane</keyword>
<keyword evidence="1" id="KW-1133">Transmembrane helix</keyword>
<dbReference type="EMBL" id="FNPC01000001">
    <property type="protein sequence ID" value="SDX78589.1"/>
    <property type="molecule type" value="Genomic_DNA"/>
</dbReference>
<feature type="transmembrane region" description="Helical" evidence="1">
    <location>
        <begin position="26"/>
        <end position="44"/>
    </location>
</feature>
<evidence type="ECO:0008006" key="4">
    <source>
        <dbReference type="Google" id="ProtNLM"/>
    </source>
</evidence>
<keyword evidence="3" id="KW-1185">Reference proteome</keyword>
<dbReference type="Proteomes" id="UP000199079">
    <property type="component" value="Unassembled WGS sequence"/>
</dbReference>
<reference evidence="3" key="1">
    <citation type="submission" date="2016-10" db="EMBL/GenBank/DDBJ databases">
        <authorList>
            <person name="Varghese N."/>
            <person name="Submissions S."/>
        </authorList>
    </citation>
    <scope>NUCLEOTIDE SEQUENCE [LARGE SCALE GENOMIC DNA]</scope>
    <source>
        <strain evidence="3">DC30,IBRC 10041,KCTC 4046</strain>
    </source>
</reference>
<sequence length="93" mass="10008">MAPLVEMAPLVTMVPLAVDLATARSLLYYGAIYGVVLAVAVWIYRDARDRGIGYPAVWAVATLVLTIVPVLAYLYVRGRRSPDGATDRGKGEA</sequence>
<gene>
    <name evidence="2" type="ORF">SAMN05216564_101460</name>
</gene>